<feature type="domain" description="CS" evidence="12">
    <location>
        <begin position="89"/>
        <end position="182"/>
    </location>
</feature>
<protein>
    <recommendedName>
        <fullName evidence="3">Calcyclin-binding protein</fullName>
    </recommendedName>
</protein>
<evidence type="ECO:0000256" key="2">
    <source>
        <dbReference type="ARBA" id="ARBA00004496"/>
    </source>
</evidence>
<proteinExistence type="predicted"/>
<reference evidence="13" key="2">
    <citation type="submission" date="2025-09" db="UniProtKB">
        <authorList>
            <consortium name="Ensembl"/>
        </authorList>
    </citation>
    <scope>IDENTIFICATION</scope>
</reference>
<dbReference type="InterPro" id="IPR007052">
    <property type="entry name" value="CS_dom"/>
</dbReference>
<evidence type="ECO:0000259" key="12">
    <source>
        <dbReference type="PROSITE" id="PS51203"/>
    </source>
</evidence>
<dbReference type="GO" id="GO:0007507">
    <property type="term" value="P:heart development"/>
    <property type="evidence" value="ECO:0007669"/>
    <property type="project" value="TreeGrafter"/>
</dbReference>
<dbReference type="Proteomes" id="UP000261600">
    <property type="component" value="Unplaced"/>
</dbReference>
<dbReference type="PANTHER" id="PTHR13164:SF3">
    <property type="entry name" value="CALCYCLIN-BINDING PROTEIN"/>
    <property type="match status" value="1"/>
</dbReference>
<dbReference type="PROSITE" id="PS51048">
    <property type="entry name" value="SGS"/>
    <property type="match status" value="1"/>
</dbReference>
<evidence type="ECO:0000256" key="3">
    <source>
        <dbReference type="ARBA" id="ARBA00015702"/>
    </source>
</evidence>
<dbReference type="Pfam" id="PF05002">
    <property type="entry name" value="SGS"/>
    <property type="match status" value="1"/>
</dbReference>
<name>A0A3Q3K5E1_MONAL</name>
<dbReference type="SUPFAM" id="SSF49764">
    <property type="entry name" value="HSP20-like chaperones"/>
    <property type="match status" value="1"/>
</dbReference>
<evidence type="ECO:0000256" key="7">
    <source>
        <dbReference type="ARBA" id="ARBA00022990"/>
    </source>
</evidence>
<feature type="domain" description="SGS" evidence="11">
    <location>
        <begin position="167"/>
        <end position="245"/>
    </location>
</feature>
<dbReference type="SUPFAM" id="SSF140106">
    <property type="entry name" value="Calcyclin-binding protein-like"/>
    <property type="match status" value="1"/>
</dbReference>
<dbReference type="GO" id="GO:0005634">
    <property type="term" value="C:nucleus"/>
    <property type="evidence" value="ECO:0007669"/>
    <property type="project" value="UniProtKB-SubCell"/>
</dbReference>
<dbReference type="InterPro" id="IPR007699">
    <property type="entry name" value="SGS_dom"/>
</dbReference>
<evidence type="ECO:0000256" key="4">
    <source>
        <dbReference type="ARBA" id="ARBA00022490"/>
    </source>
</evidence>
<evidence type="ECO:0000313" key="14">
    <source>
        <dbReference type="Proteomes" id="UP000261600"/>
    </source>
</evidence>
<dbReference type="CDD" id="cd06468">
    <property type="entry name" value="p23_CacyBP"/>
    <property type="match status" value="1"/>
</dbReference>
<dbReference type="GO" id="GO:0031625">
    <property type="term" value="F:ubiquitin protein ligase binding"/>
    <property type="evidence" value="ECO:0007669"/>
    <property type="project" value="InterPro"/>
</dbReference>
<organism evidence="13 14">
    <name type="scientific">Monopterus albus</name>
    <name type="common">Swamp eel</name>
    <dbReference type="NCBI Taxonomy" id="43700"/>
    <lineage>
        <taxon>Eukaryota</taxon>
        <taxon>Metazoa</taxon>
        <taxon>Chordata</taxon>
        <taxon>Craniata</taxon>
        <taxon>Vertebrata</taxon>
        <taxon>Euteleostomi</taxon>
        <taxon>Actinopterygii</taxon>
        <taxon>Neopterygii</taxon>
        <taxon>Teleostei</taxon>
        <taxon>Neoteleostei</taxon>
        <taxon>Acanthomorphata</taxon>
        <taxon>Anabantaria</taxon>
        <taxon>Synbranchiformes</taxon>
        <taxon>Synbranchidae</taxon>
        <taxon>Monopterus</taxon>
    </lineage>
</organism>
<keyword evidence="6" id="KW-0833">Ubl conjugation pathway</keyword>
<evidence type="ECO:0000256" key="10">
    <source>
        <dbReference type="SAM" id="Coils"/>
    </source>
</evidence>
<evidence type="ECO:0000256" key="5">
    <source>
        <dbReference type="ARBA" id="ARBA00022553"/>
    </source>
</evidence>
<dbReference type="GO" id="GO:0005737">
    <property type="term" value="C:cytoplasm"/>
    <property type="evidence" value="ECO:0007669"/>
    <property type="project" value="UniProtKB-SubCell"/>
</dbReference>
<dbReference type="Pfam" id="PF09032">
    <property type="entry name" value="Siah-Interact_N"/>
    <property type="match status" value="1"/>
</dbReference>
<sequence length="245" mass="28389">FFGLSGFTDNPHSLLSGLILFPIQINQLEADLLELRSLLEKSERKRVQELLKQEQQKVEKELEVKRQQNEQKTRREADSSAASKAAYTVKITNYAWDQSEKFVKIYLTLKSVHKVPSENVEVNFTERSFSVLVKDLDGKNHQMTVLNLLYPIDEKNSYKKIKTDMVLVMCKKQTTKKWDCLTKVEKQSKEKDKPSFDENADPGEGLMSMLKKIYAEGDDEMKRTINKAWTESQEKKIQGEDMMGL</sequence>
<dbReference type="GO" id="GO:0044548">
    <property type="term" value="F:S100 protein binding"/>
    <property type="evidence" value="ECO:0007669"/>
    <property type="project" value="InterPro"/>
</dbReference>
<dbReference type="FunFam" id="2.60.40.790:FF:000006">
    <property type="entry name" value="calcyclin-binding protein-like"/>
    <property type="match status" value="1"/>
</dbReference>
<dbReference type="Gene3D" id="4.10.860.10">
    <property type="entry name" value="UVR domain"/>
    <property type="match status" value="1"/>
</dbReference>
<dbReference type="PANTHER" id="PTHR13164">
    <property type="entry name" value="CALICYLIN BINDING PROTEIN"/>
    <property type="match status" value="1"/>
</dbReference>
<dbReference type="InterPro" id="IPR037201">
    <property type="entry name" value="CacyBP_N"/>
</dbReference>
<dbReference type="Ensembl" id="ENSMALT00000024937.1">
    <property type="protein sequence ID" value="ENSMALP00000024475.1"/>
    <property type="gene ID" value="ENSMALG00000017043.1"/>
</dbReference>
<dbReference type="InterPro" id="IPR015120">
    <property type="entry name" value="Siah-Interact_N"/>
</dbReference>
<dbReference type="Gene3D" id="2.60.40.790">
    <property type="match status" value="1"/>
</dbReference>
<evidence type="ECO:0000313" key="13">
    <source>
        <dbReference type="Ensembl" id="ENSMALP00000024475.1"/>
    </source>
</evidence>
<feature type="coiled-coil region" evidence="10">
    <location>
        <begin position="25"/>
        <end position="75"/>
    </location>
</feature>
<evidence type="ECO:0000256" key="8">
    <source>
        <dbReference type="ARBA" id="ARBA00023242"/>
    </source>
</evidence>
<keyword evidence="8" id="KW-0539">Nucleus</keyword>
<evidence type="ECO:0000256" key="9">
    <source>
        <dbReference type="ARBA" id="ARBA00025145"/>
    </source>
</evidence>
<dbReference type="InterPro" id="IPR008978">
    <property type="entry name" value="HSP20-like_chaperone"/>
</dbReference>
<reference evidence="13" key="1">
    <citation type="submission" date="2025-08" db="UniProtKB">
        <authorList>
            <consortium name="Ensembl"/>
        </authorList>
    </citation>
    <scope>IDENTIFICATION</scope>
</reference>
<evidence type="ECO:0000256" key="6">
    <source>
        <dbReference type="ARBA" id="ARBA00022786"/>
    </source>
</evidence>
<accession>A0A3Q3K5E1</accession>
<dbReference type="Pfam" id="PF04969">
    <property type="entry name" value="CS"/>
    <property type="match status" value="1"/>
</dbReference>
<keyword evidence="10" id="KW-0175">Coiled coil</keyword>
<dbReference type="STRING" id="43700.ENSMALP00000024475"/>
<comment type="subcellular location">
    <subcellularLocation>
        <location evidence="2">Cytoplasm</location>
    </subcellularLocation>
    <subcellularLocation>
        <location evidence="1">Nucleus</location>
    </subcellularLocation>
</comment>
<evidence type="ECO:0000256" key="1">
    <source>
        <dbReference type="ARBA" id="ARBA00004123"/>
    </source>
</evidence>
<comment type="function">
    <text evidence="9">May be involved in calcium-dependent ubiquitination and subsequent proteasomal degradation of target proteins. Probably serves as a molecular bridge in ubiquitin E3 complexes. Participates in the ubiquitin-mediated degradation of beta-catenin (CTNNB1).</text>
</comment>
<keyword evidence="4" id="KW-0963">Cytoplasm</keyword>
<dbReference type="PROSITE" id="PS51203">
    <property type="entry name" value="CS"/>
    <property type="match status" value="1"/>
</dbReference>
<keyword evidence="5" id="KW-0597">Phosphoprotein</keyword>
<keyword evidence="7" id="KW-0007">Acetylation</keyword>
<evidence type="ECO:0000259" key="11">
    <source>
        <dbReference type="PROSITE" id="PS51048"/>
    </source>
</evidence>
<keyword evidence="14" id="KW-1185">Reference proteome</keyword>
<dbReference type="InterPro" id="IPR037893">
    <property type="entry name" value="CS_CacyBP"/>
</dbReference>
<dbReference type="AlphaFoldDB" id="A0A3Q3K5E1"/>
<dbReference type="GO" id="GO:0015631">
    <property type="term" value="F:tubulin binding"/>
    <property type="evidence" value="ECO:0007669"/>
    <property type="project" value="InterPro"/>
</dbReference>
<dbReference type="InterPro" id="IPR052289">
    <property type="entry name" value="Calcyclin-binding_UBL-bridge"/>
</dbReference>